<keyword evidence="4" id="KW-0808">Transferase</keyword>
<dbReference type="PRINTS" id="PR00344">
    <property type="entry name" value="BCTRLSENSOR"/>
</dbReference>
<reference evidence="9 10" key="1">
    <citation type="submission" date="2020-04" db="EMBL/GenBank/DDBJ databases">
        <title>Genome sequence for Sphingorhabdus sp. strain M1.</title>
        <authorList>
            <person name="Park S.-J."/>
        </authorList>
    </citation>
    <scope>NUCLEOTIDE SEQUENCE [LARGE SCALE GENOMIC DNA]</scope>
    <source>
        <strain evidence="9 10">JK6</strain>
    </source>
</reference>
<keyword evidence="6" id="KW-0902">Two-component regulatory system</keyword>
<dbReference type="Gene3D" id="3.30.450.20">
    <property type="entry name" value="PAS domain"/>
    <property type="match status" value="1"/>
</dbReference>
<gene>
    <name evidence="9" type="ORF">HF685_01365</name>
</gene>
<evidence type="ECO:0000256" key="1">
    <source>
        <dbReference type="ARBA" id="ARBA00000085"/>
    </source>
</evidence>
<dbReference type="Proteomes" id="UP000501600">
    <property type="component" value="Chromosome"/>
</dbReference>
<dbReference type="Pfam" id="PF12860">
    <property type="entry name" value="PAS_7"/>
    <property type="match status" value="2"/>
</dbReference>
<dbReference type="AlphaFoldDB" id="A0A6H2DJF9"/>
<proteinExistence type="predicted"/>
<dbReference type="PANTHER" id="PTHR43711:SF1">
    <property type="entry name" value="HISTIDINE KINASE 1"/>
    <property type="match status" value="1"/>
</dbReference>
<dbReference type="Pfam" id="PF02518">
    <property type="entry name" value="HATPase_c"/>
    <property type="match status" value="1"/>
</dbReference>
<dbReference type="Gene3D" id="1.10.287.130">
    <property type="match status" value="1"/>
</dbReference>
<evidence type="ECO:0000313" key="10">
    <source>
        <dbReference type="Proteomes" id="UP000501600"/>
    </source>
</evidence>
<evidence type="ECO:0000256" key="5">
    <source>
        <dbReference type="ARBA" id="ARBA00022777"/>
    </source>
</evidence>
<keyword evidence="7" id="KW-0175">Coiled coil</keyword>
<evidence type="ECO:0000256" key="4">
    <source>
        <dbReference type="ARBA" id="ARBA00022679"/>
    </source>
</evidence>
<dbReference type="Gene3D" id="3.30.565.10">
    <property type="entry name" value="Histidine kinase-like ATPase, C-terminal domain"/>
    <property type="match status" value="1"/>
</dbReference>
<dbReference type="PROSITE" id="PS50109">
    <property type="entry name" value="HIS_KIN"/>
    <property type="match status" value="1"/>
</dbReference>
<dbReference type="EMBL" id="CP051217">
    <property type="protein sequence ID" value="QJB68123.1"/>
    <property type="molecule type" value="Genomic_DNA"/>
</dbReference>
<evidence type="ECO:0000256" key="3">
    <source>
        <dbReference type="ARBA" id="ARBA00022553"/>
    </source>
</evidence>
<dbReference type="SMART" id="SM00387">
    <property type="entry name" value="HATPase_c"/>
    <property type="match status" value="1"/>
</dbReference>
<dbReference type="GO" id="GO:0000155">
    <property type="term" value="F:phosphorelay sensor kinase activity"/>
    <property type="evidence" value="ECO:0007669"/>
    <property type="project" value="InterPro"/>
</dbReference>
<keyword evidence="3" id="KW-0597">Phosphoprotein</keyword>
<sequence length="783" mass="86030">MSHVPDLTAVILGLILAAWLAAGAWAVWSGLAMKNKAETTLRQSGRLGRLLETSPALPLLVRSDGKLEASQRLMHWLGFGYLPAHISELHTPKAGMSREDLEGLTGDVNLAQKSGSNFTRAIKVAGSDKALLIRGGLADQKIAPNGSALLWVFDATDSEGQIEKLRDENEAARAAFDALSALIEAAPVPMWHRSSDLRLTLVNSAYVKAVDAEDGAQVIADGIELIETIDGVSPINAAAQAKEKGEPLERVVATTVGGKRRMTQVVDVPLGKSGIAGYAIDIQQLEDARREQRRFIESQREMLDKISAGVVQFDADKSLKFCNLPFQRIFSMRQQWIAERPEFPRVLDRMREMNRIPEVRDFPEWREERTDWFHSNESIEENWLLADGTHLRVIANPTPDGGLLLIFEDRTEQVQLASARDTLLRVRTATFDNLFESLAVFAADGKLNIWNHQFAKNWSLTDDELGKHPRVDALMQKMARQLKQAARISEVRDKVRTATTDRIQQAGTLSFADGRRFEYAAIPLPDGNALFTMLDISDSHRIEQALLERNEALVEADSIKASFLSNMSYEFRTPLTSIGGFAELLDNGIAGPLTEQGHEYTRAILQSVKRLGTQIDNVLDLSQSEAGALPIAKEKVNLNKLVGDIAAQFSDVLQAQKMEIVLQLDDKLGSAMADKKRLGQAIWQIVDNAVRYTGEGGRISVNGSGDVKQAVLHISDNGPGMNAGQQSRAFDSFARSRDQKAGQKKGGLGLPLARQLVIAHGGSLTLTSELGQGTLVSIHLPRQ</sequence>
<evidence type="ECO:0000256" key="7">
    <source>
        <dbReference type="SAM" id="Coils"/>
    </source>
</evidence>
<dbReference type="SUPFAM" id="SSF47384">
    <property type="entry name" value="Homodimeric domain of signal transducing histidine kinase"/>
    <property type="match status" value="1"/>
</dbReference>
<evidence type="ECO:0000256" key="2">
    <source>
        <dbReference type="ARBA" id="ARBA00012438"/>
    </source>
</evidence>
<dbReference type="InterPro" id="IPR004358">
    <property type="entry name" value="Sig_transdc_His_kin-like_C"/>
</dbReference>
<dbReference type="SUPFAM" id="SSF55874">
    <property type="entry name" value="ATPase domain of HSP90 chaperone/DNA topoisomerase II/histidine kinase"/>
    <property type="match status" value="1"/>
</dbReference>
<dbReference type="PANTHER" id="PTHR43711">
    <property type="entry name" value="TWO-COMPONENT HISTIDINE KINASE"/>
    <property type="match status" value="1"/>
</dbReference>
<dbReference type="CDD" id="cd00075">
    <property type="entry name" value="HATPase"/>
    <property type="match status" value="1"/>
</dbReference>
<keyword evidence="5 9" id="KW-0418">Kinase</keyword>
<dbReference type="InterPro" id="IPR003594">
    <property type="entry name" value="HATPase_dom"/>
</dbReference>
<dbReference type="InterPro" id="IPR005467">
    <property type="entry name" value="His_kinase_dom"/>
</dbReference>
<feature type="coiled-coil region" evidence="7">
    <location>
        <begin position="155"/>
        <end position="182"/>
    </location>
</feature>
<dbReference type="InterPro" id="IPR036097">
    <property type="entry name" value="HisK_dim/P_sf"/>
</dbReference>
<dbReference type="InterPro" id="IPR003661">
    <property type="entry name" value="HisK_dim/P_dom"/>
</dbReference>
<dbReference type="InterPro" id="IPR036890">
    <property type="entry name" value="HATPase_C_sf"/>
</dbReference>
<dbReference type="SMART" id="SM00388">
    <property type="entry name" value="HisKA"/>
    <property type="match status" value="1"/>
</dbReference>
<accession>A0A6H2DJF9</accession>
<evidence type="ECO:0000313" key="9">
    <source>
        <dbReference type="EMBL" id="QJB68123.1"/>
    </source>
</evidence>
<dbReference type="CDD" id="cd00082">
    <property type="entry name" value="HisKA"/>
    <property type="match status" value="1"/>
</dbReference>
<dbReference type="InterPro" id="IPR050736">
    <property type="entry name" value="Sensor_HK_Regulatory"/>
</dbReference>
<dbReference type="RefSeq" id="WP_168817945.1">
    <property type="nucleotide sequence ID" value="NZ_CP051217.1"/>
</dbReference>
<feature type="domain" description="Histidine kinase" evidence="8">
    <location>
        <begin position="566"/>
        <end position="783"/>
    </location>
</feature>
<evidence type="ECO:0000259" key="8">
    <source>
        <dbReference type="PROSITE" id="PS50109"/>
    </source>
</evidence>
<evidence type="ECO:0000256" key="6">
    <source>
        <dbReference type="ARBA" id="ARBA00023012"/>
    </source>
</evidence>
<protein>
    <recommendedName>
        <fullName evidence="2">histidine kinase</fullName>
        <ecNumber evidence="2">2.7.13.3</ecNumber>
    </recommendedName>
</protein>
<comment type="catalytic activity">
    <reaction evidence="1">
        <text>ATP + protein L-histidine = ADP + protein N-phospho-L-histidine.</text>
        <dbReference type="EC" id="2.7.13.3"/>
    </reaction>
</comment>
<dbReference type="KEGG" id="phao:HF685_01365"/>
<name>A0A6H2DJF9_9SPHN</name>
<keyword evidence="10" id="KW-1185">Reference proteome</keyword>
<dbReference type="Pfam" id="PF00512">
    <property type="entry name" value="HisKA"/>
    <property type="match status" value="1"/>
</dbReference>
<organism evidence="9 10">
    <name type="scientific">Parasphingorhabdus halotolerans</name>
    <dbReference type="NCBI Taxonomy" id="2725558"/>
    <lineage>
        <taxon>Bacteria</taxon>
        <taxon>Pseudomonadati</taxon>
        <taxon>Pseudomonadota</taxon>
        <taxon>Alphaproteobacteria</taxon>
        <taxon>Sphingomonadales</taxon>
        <taxon>Sphingomonadaceae</taxon>
        <taxon>Parasphingorhabdus</taxon>
    </lineage>
</organism>
<dbReference type="EC" id="2.7.13.3" evidence="2"/>